<dbReference type="CDD" id="cd19761">
    <property type="entry name" value="Bbox2_TRIM5-like"/>
    <property type="match status" value="1"/>
</dbReference>
<dbReference type="InterPro" id="IPR050143">
    <property type="entry name" value="TRIM/RBCC"/>
</dbReference>
<evidence type="ECO:0000256" key="6">
    <source>
        <dbReference type="ARBA" id="ARBA00023054"/>
    </source>
</evidence>
<organism evidence="12 13">
    <name type="scientific">Diceros bicornis minor</name>
    <name type="common">South-central black rhinoceros</name>
    <dbReference type="NCBI Taxonomy" id="77932"/>
    <lineage>
        <taxon>Eukaryota</taxon>
        <taxon>Metazoa</taxon>
        <taxon>Chordata</taxon>
        <taxon>Craniata</taxon>
        <taxon>Vertebrata</taxon>
        <taxon>Euteleostomi</taxon>
        <taxon>Mammalia</taxon>
        <taxon>Eutheria</taxon>
        <taxon>Laurasiatheria</taxon>
        <taxon>Perissodactyla</taxon>
        <taxon>Rhinocerotidae</taxon>
        <taxon>Diceros</taxon>
    </lineage>
</organism>
<dbReference type="Pfam" id="PF13445">
    <property type="entry name" value="zf-RING_UBOX"/>
    <property type="match status" value="1"/>
</dbReference>
<dbReference type="AlphaFoldDB" id="A0A7J7ESS2"/>
<dbReference type="SUPFAM" id="SSF57845">
    <property type="entry name" value="B-box zinc-binding domain"/>
    <property type="match status" value="1"/>
</dbReference>
<evidence type="ECO:0000256" key="7">
    <source>
        <dbReference type="PROSITE-ProRule" id="PRU00024"/>
    </source>
</evidence>
<dbReference type="Pfam" id="PF00643">
    <property type="entry name" value="zf-B_box"/>
    <property type="match status" value="1"/>
</dbReference>
<dbReference type="PROSITE" id="PS50188">
    <property type="entry name" value="B302_SPRY"/>
    <property type="match status" value="1"/>
</dbReference>
<dbReference type="InterPro" id="IPR001870">
    <property type="entry name" value="B30.2/SPRY"/>
</dbReference>
<sequence>MASGILVNIKNEVTCPICLELLTKPLSLRCGHSFCQVCIKTHDKESRIGQGGESSCPVCRTPYQPGKLRRNWPMANIAERFREVKLNLEEEQKGDLCVRHGEKLLFFCKEDGKVLCWLCERAKEHRGHHTFLMEDVAQEYQEKLQAALERLKNEQQEAEKLEADVREERTSWKNQIRCDTQRIQAEFYQMRSILNSEEQKELHKLKNEEGDILRNLAKAEKKLVRQSQLVRALISDVEHRLQGSTMKMLQDVNGILERSETLTLKKPKTFPVEQRRVSRASDLIGKLQVFKELTEVQCYWVDVMLNPVKSCSNVIISADKRKVMLRRVLEVFNMNPCNFSTFDILGHQCFSSGKYYWEVDVSRKIAWIMGVYSEISSFDISRISVFIFGHSENYPNIYSKYGPQNGYWVIGLQNESEYSAFEDSSTCDPQIVTLSMAVPPCRVGVFLDYEAGTVSFFNVTNHGSLIYKFSKCRFSRTVYPYFNPWNCPTAMTLCPPSS</sequence>
<dbReference type="SUPFAM" id="SSF57850">
    <property type="entry name" value="RING/U-box"/>
    <property type="match status" value="1"/>
</dbReference>
<dbReference type="FunFam" id="3.30.40.10:FF:000144">
    <property type="entry name" value="Tripartite motif-containing 5 (Predicted)"/>
    <property type="match status" value="1"/>
</dbReference>
<dbReference type="PROSITE" id="PS50119">
    <property type="entry name" value="ZF_BBOX"/>
    <property type="match status" value="1"/>
</dbReference>
<dbReference type="SUPFAM" id="SSF49899">
    <property type="entry name" value="Concanavalin A-like lectins/glucanases"/>
    <property type="match status" value="1"/>
</dbReference>
<evidence type="ECO:0000259" key="11">
    <source>
        <dbReference type="PROSITE" id="PS50188"/>
    </source>
</evidence>
<evidence type="ECO:0000256" key="1">
    <source>
        <dbReference type="ARBA" id="ARBA00004496"/>
    </source>
</evidence>
<evidence type="ECO:0000256" key="3">
    <source>
        <dbReference type="ARBA" id="ARBA00022723"/>
    </source>
</evidence>
<dbReference type="InterPro" id="IPR043136">
    <property type="entry name" value="B30.2/SPRY_sf"/>
</dbReference>
<dbReference type="InterPro" id="IPR027370">
    <property type="entry name" value="Znf-RING_euk"/>
</dbReference>
<dbReference type="SMART" id="SM00336">
    <property type="entry name" value="BBOX"/>
    <property type="match status" value="1"/>
</dbReference>
<dbReference type="SMART" id="SM00184">
    <property type="entry name" value="RING"/>
    <property type="match status" value="1"/>
</dbReference>
<dbReference type="InterPro" id="IPR003879">
    <property type="entry name" value="Butyrophylin_SPRY"/>
</dbReference>
<dbReference type="Gene3D" id="3.30.40.10">
    <property type="entry name" value="Zinc/RING finger domain, C3HC4 (zinc finger)"/>
    <property type="match status" value="1"/>
</dbReference>
<keyword evidence="5" id="KW-0862">Zinc</keyword>
<comment type="caution">
    <text evidence="12">The sequence shown here is derived from an EMBL/GenBank/DDBJ whole genome shotgun (WGS) entry which is preliminary data.</text>
</comment>
<feature type="domain" description="B box-type" evidence="10">
    <location>
        <begin position="92"/>
        <end position="133"/>
    </location>
</feature>
<dbReference type="PANTHER" id="PTHR24103">
    <property type="entry name" value="E3 UBIQUITIN-PROTEIN LIGASE TRIM"/>
    <property type="match status" value="1"/>
</dbReference>
<keyword evidence="6 8" id="KW-0175">Coiled coil</keyword>
<dbReference type="GO" id="GO:0008270">
    <property type="term" value="F:zinc ion binding"/>
    <property type="evidence" value="ECO:0007669"/>
    <property type="project" value="UniProtKB-KW"/>
</dbReference>
<evidence type="ECO:0000259" key="9">
    <source>
        <dbReference type="PROSITE" id="PS50089"/>
    </source>
</evidence>
<dbReference type="Gene3D" id="3.30.160.60">
    <property type="entry name" value="Classic Zinc Finger"/>
    <property type="match status" value="1"/>
</dbReference>
<proteinExistence type="predicted"/>
<reference evidence="12 13" key="1">
    <citation type="journal article" date="2020" name="Mol. Biol. Evol.">
        <title>Interspecific Gene Flow and the Evolution of Specialization in Black and White Rhinoceros.</title>
        <authorList>
            <person name="Moodley Y."/>
            <person name="Westbury M.V."/>
            <person name="Russo I.M."/>
            <person name="Gopalakrishnan S."/>
            <person name="Rakotoarivelo A."/>
            <person name="Olsen R.A."/>
            <person name="Prost S."/>
            <person name="Tunstall T."/>
            <person name="Ryder O.A."/>
            <person name="Dalen L."/>
            <person name="Bruford M.W."/>
        </authorList>
    </citation>
    <scope>NUCLEOTIDE SEQUENCE [LARGE SCALE GENOMIC DNA]</scope>
    <source>
        <strain evidence="12">SBR-YM</strain>
        <tissue evidence="12">Skin</tissue>
    </source>
</reference>
<dbReference type="InterPro" id="IPR017907">
    <property type="entry name" value="Znf_RING_CS"/>
</dbReference>
<dbReference type="GO" id="GO:0005737">
    <property type="term" value="C:cytoplasm"/>
    <property type="evidence" value="ECO:0007669"/>
    <property type="project" value="UniProtKB-SubCell"/>
</dbReference>
<dbReference type="SMART" id="SM00449">
    <property type="entry name" value="SPRY"/>
    <property type="match status" value="1"/>
</dbReference>
<evidence type="ECO:0000256" key="5">
    <source>
        <dbReference type="ARBA" id="ARBA00022833"/>
    </source>
</evidence>
<name>A0A7J7ESS2_DICBM</name>
<feature type="domain" description="RING-type" evidence="9">
    <location>
        <begin position="15"/>
        <end position="60"/>
    </location>
</feature>
<dbReference type="InterPro" id="IPR013083">
    <property type="entry name" value="Znf_RING/FYVE/PHD"/>
</dbReference>
<gene>
    <name evidence="12" type="ORF">HPG69_005757</name>
</gene>
<dbReference type="PROSITE" id="PS00518">
    <property type="entry name" value="ZF_RING_1"/>
    <property type="match status" value="1"/>
</dbReference>
<dbReference type="EMBL" id="JACDTQ010002427">
    <property type="protein sequence ID" value="KAF5918721.1"/>
    <property type="molecule type" value="Genomic_DNA"/>
</dbReference>
<keyword evidence="2" id="KW-0963">Cytoplasm</keyword>
<keyword evidence="3" id="KW-0479">Metal-binding</keyword>
<feature type="coiled-coil region" evidence="8">
    <location>
        <begin position="134"/>
        <end position="171"/>
    </location>
</feature>
<dbReference type="InterPro" id="IPR000315">
    <property type="entry name" value="Znf_B-box"/>
</dbReference>
<evidence type="ECO:0000313" key="13">
    <source>
        <dbReference type="Proteomes" id="UP000551758"/>
    </source>
</evidence>
<evidence type="ECO:0000259" key="10">
    <source>
        <dbReference type="PROSITE" id="PS50119"/>
    </source>
</evidence>
<dbReference type="Gene3D" id="2.60.120.920">
    <property type="match status" value="1"/>
</dbReference>
<dbReference type="InterPro" id="IPR013320">
    <property type="entry name" value="ConA-like_dom_sf"/>
</dbReference>
<feature type="domain" description="B30.2/SPRY" evidence="11">
    <location>
        <begin position="283"/>
        <end position="498"/>
    </location>
</feature>
<evidence type="ECO:0000313" key="12">
    <source>
        <dbReference type="EMBL" id="KAF5918721.1"/>
    </source>
</evidence>
<protein>
    <submittedName>
        <fullName evidence="12">Uncharacterized protein</fullName>
    </submittedName>
</protein>
<dbReference type="OrthoDB" id="654191at2759"/>
<dbReference type="Pfam" id="PF00622">
    <property type="entry name" value="SPRY"/>
    <property type="match status" value="1"/>
</dbReference>
<evidence type="ECO:0000256" key="4">
    <source>
        <dbReference type="ARBA" id="ARBA00022771"/>
    </source>
</evidence>
<dbReference type="InterPro" id="IPR003877">
    <property type="entry name" value="SPRY_dom"/>
</dbReference>
<dbReference type="InterPro" id="IPR001841">
    <property type="entry name" value="Znf_RING"/>
</dbReference>
<evidence type="ECO:0000256" key="8">
    <source>
        <dbReference type="SAM" id="Coils"/>
    </source>
</evidence>
<keyword evidence="13" id="KW-1185">Reference proteome</keyword>
<accession>A0A7J7ESS2</accession>
<dbReference type="PROSITE" id="PS50089">
    <property type="entry name" value="ZF_RING_2"/>
    <property type="match status" value="1"/>
</dbReference>
<dbReference type="CDD" id="cd16591">
    <property type="entry name" value="RING-HC_TRIM5-like_C-IV"/>
    <property type="match status" value="1"/>
</dbReference>
<keyword evidence="4 7" id="KW-0863">Zinc-finger</keyword>
<dbReference type="Proteomes" id="UP000551758">
    <property type="component" value="Unassembled WGS sequence"/>
</dbReference>
<dbReference type="PRINTS" id="PR01407">
    <property type="entry name" value="BUTYPHLNCDUF"/>
</dbReference>
<evidence type="ECO:0000256" key="2">
    <source>
        <dbReference type="ARBA" id="ARBA00022490"/>
    </source>
</evidence>
<dbReference type="FunFam" id="3.30.160.60:FF:000386">
    <property type="entry name" value="Tripartite motif-containing 5 (Predicted)"/>
    <property type="match status" value="1"/>
</dbReference>
<comment type="subcellular location">
    <subcellularLocation>
        <location evidence="1">Cytoplasm</location>
    </subcellularLocation>
</comment>